<keyword evidence="3" id="KW-0391">Immunity</keyword>
<dbReference type="InterPro" id="IPR002502">
    <property type="entry name" value="Amidase_domain"/>
</dbReference>
<sequence length="313" mass="33824">MSRFANYKSIIVVLSTIGSLAIGTPIKLSEEAISTTPSKAAGMSNCPRIVSRSEWRARSPTEEYLPMVVSPSSYVVAHHGGIPHYCYDETTCANIVRSYQDLHMDVNTWADIGYHFVIGGDGNVYEGRGWDHVGAHCPGYNGQGIGICIIGDYTSRMPNNASLEAFQSLIDCGISLGKVKPDYKLIGHRQGRDTQCPGETFYAHIKTMPHWEPNPVPLWGVSGKGVFKPGTKTANLTGTQRWTGLIALGVPMATSTRVGDGTIAEKAALNAAKKLIKCGVDSGKINKTYVLLAHKQVAQTACPGNKLFNVIKK</sequence>
<name>A0A6J0B2A6_NEOLC</name>
<reference evidence="7" key="1">
    <citation type="submission" date="2025-08" db="UniProtKB">
        <authorList>
            <consortium name="RefSeq"/>
        </authorList>
    </citation>
    <scope>IDENTIFICATION</scope>
    <source>
        <tissue evidence="7">Thorax and Abdomen</tissue>
    </source>
</reference>
<dbReference type="GO" id="GO:0008270">
    <property type="term" value="F:zinc ion binding"/>
    <property type="evidence" value="ECO:0007669"/>
    <property type="project" value="InterPro"/>
</dbReference>
<protein>
    <submittedName>
        <fullName evidence="7">Peptidoglycan-recognition protein SC2</fullName>
    </submittedName>
</protein>
<accession>A0A6J0B2A6</accession>
<dbReference type="Gene3D" id="3.40.80.10">
    <property type="entry name" value="Peptidoglycan recognition protein-like"/>
    <property type="match status" value="2"/>
</dbReference>
<dbReference type="AlphaFoldDB" id="A0A6J0B2A6"/>
<dbReference type="CDD" id="cd06583">
    <property type="entry name" value="PGRP"/>
    <property type="match status" value="1"/>
</dbReference>
<keyword evidence="2" id="KW-0399">Innate immunity</keyword>
<gene>
    <name evidence="7" type="primary">LOC107216517</name>
</gene>
<dbReference type="RefSeq" id="XP_015509215.2">
    <property type="nucleotide sequence ID" value="XM_015653729.2"/>
</dbReference>
<evidence type="ECO:0000256" key="2">
    <source>
        <dbReference type="ARBA" id="ARBA00022588"/>
    </source>
</evidence>
<evidence type="ECO:0000313" key="6">
    <source>
        <dbReference type="Proteomes" id="UP000829291"/>
    </source>
</evidence>
<evidence type="ECO:0000256" key="3">
    <source>
        <dbReference type="ARBA" id="ARBA00022859"/>
    </source>
</evidence>
<keyword evidence="6" id="KW-1185">Reference proteome</keyword>
<dbReference type="SMART" id="SM00644">
    <property type="entry name" value="Ami_2"/>
    <property type="match status" value="1"/>
</dbReference>
<evidence type="ECO:0000313" key="7">
    <source>
        <dbReference type="RefSeq" id="XP_015509215.2"/>
    </source>
</evidence>
<dbReference type="GO" id="GO:0009253">
    <property type="term" value="P:peptidoglycan catabolic process"/>
    <property type="evidence" value="ECO:0007669"/>
    <property type="project" value="InterPro"/>
</dbReference>
<dbReference type="GO" id="GO:0008745">
    <property type="term" value="F:N-acetylmuramoyl-L-alanine amidase activity"/>
    <property type="evidence" value="ECO:0007669"/>
    <property type="project" value="InterPro"/>
</dbReference>
<dbReference type="OrthoDB" id="10001926at2759"/>
<dbReference type="FunCoup" id="A0A6J0B2A6">
    <property type="interactions" value="52"/>
</dbReference>
<feature type="domain" description="N-acetylmuramoyl-L-alanine amidase" evidence="4">
    <location>
        <begin position="57"/>
        <end position="198"/>
    </location>
</feature>
<dbReference type="InParanoid" id="A0A6J0B2A6"/>
<evidence type="ECO:0000256" key="1">
    <source>
        <dbReference type="ARBA" id="ARBA00007553"/>
    </source>
</evidence>
<evidence type="ECO:0000259" key="4">
    <source>
        <dbReference type="SMART" id="SM00644"/>
    </source>
</evidence>
<dbReference type="PANTHER" id="PTHR11022:SF41">
    <property type="entry name" value="PEPTIDOGLYCAN-RECOGNITION PROTEIN LC-RELATED"/>
    <property type="match status" value="1"/>
</dbReference>
<dbReference type="Pfam" id="PF01510">
    <property type="entry name" value="Amidase_2"/>
    <property type="match status" value="1"/>
</dbReference>
<comment type="similarity">
    <text evidence="1">Belongs to the N-acetylmuramoyl-L-alanine amidase 2 family.</text>
</comment>
<dbReference type="PANTHER" id="PTHR11022">
    <property type="entry name" value="PEPTIDOGLYCAN RECOGNITION PROTEIN"/>
    <property type="match status" value="1"/>
</dbReference>
<dbReference type="KEGG" id="nlo:107216517"/>
<dbReference type="InterPro" id="IPR036505">
    <property type="entry name" value="Amidase/PGRP_sf"/>
</dbReference>
<dbReference type="Proteomes" id="UP000829291">
    <property type="component" value="Chromosome 2"/>
</dbReference>
<dbReference type="SMART" id="SM00701">
    <property type="entry name" value="PGRP"/>
    <property type="match status" value="1"/>
</dbReference>
<proteinExistence type="inferred from homology"/>
<dbReference type="InterPro" id="IPR006619">
    <property type="entry name" value="PGRP_domain_met/bac"/>
</dbReference>
<dbReference type="InterPro" id="IPR015510">
    <property type="entry name" value="PGRP"/>
</dbReference>
<dbReference type="SUPFAM" id="SSF55846">
    <property type="entry name" value="N-acetylmuramoyl-L-alanine amidase-like"/>
    <property type="match status" value="2"/>
</dbReference>
<dbReference type="GeneID" id="107216517"/>
<dbReference type="GO" id="GO:0045087">
    <property type="term" value="P:innate immune response"/>
    <property type="evidence" value="ECO:0007669"/>
    <property type="project" value="UniProtKB-KW"/>
</dbReference>
<organism evidence="7">
    <name type="scientific">Neodiprion lecontei</name>
    <name type="common">Redheaded pine sawfly</name>
    <dbReference type="NCBI Taxonomy" id="441921"/>
    <lineage>
        <taxon>Eukaryota</taxon>
        <taxon>Metazoa</taxon>
        <taxon>Ecdysozoa</taxon>
        <taxon>Arthropoda</taxon>
        <taxon>Hexapoda</taxon>
        <taxon>Insecta</taxon>
        <taxon>Pterygota</taxon>
        <taxon>Neoptera</taxon>
        <taxon>Endopterygota</taxon>
        <taxon>Hymenoptera</taxon>
        <taxon>Tenthredinoidea</taxon>
        <taxon>Diprionidae</taxon>
        <taxon>Diprioninae</taxon>
        <taxon>Neodiprion</taxon>
    </lineage>
</organism>
<feature type="domain" description="Peptidoglycan recognition protein family" evidence="5">
    <location>
        <begin position="47"/>
        <end position="192"/>
    </location>
</feature>
<evidence type="ECO:0000259" key="5">
    <source>
        <dbReference type="SMART" id="SM00701"/>
    </source>
</evidence>